<dbReference type="Gene3D" id="3.30.1050.10">
    <property type="entry name" value="SCP2 sterol-binding domain"/>
    <property type="match status" value="1"/>
</dbReference>
<dbReference type="InterPro" id="IPR003033">
    <property type="entry name" value="SCP2_sterol-bd_dom"/>
</dbReference>
<dbReference type="Pfam" id="PF02036">
    <property type="entry name" value="SCP2"/>
    <property type="match status" value="1"/>
</dbReference>
<dbReference type="AlphaFoldDB" id="A0A495JSI9"/>
<organism evidence="2 3">
    <name type="scientific">Micromonospora pisi</name>
    <dbReference type="NCBI Taxonomy" id="589240"/>
    <lineage>
        <taxon>Bacteria</taxon>
        <taxon>Bacillati</taxon>
        <taxon>Actinomycetota</taxon>
        <taxon>Actinomycetes</taxon>
        <taxon>Micromonosporales</taxon>
        <taxon>Micromonosporaceae</taxon>
        <taxon>Micromonospora</taxon>
    </lineage>
</organism>
<dbReference type="Proteomes" id="UP000277671">
    <property type="component" value="Unassembled WGS sequence"/>
</dbReference>
<dbReference type="RefSeq" id="WP_121159919.1">
    <property type="nucleotide sequence ID" value="NZ_RBKT01000001.1"/>
</dbReference>
<feature type="domain" description="SCP2" evidence="1">
    <location>
        <begin position="20"/>
        <end position="87"/>
    </location>
</feature>
<dbReference type="InterPro" id="IPR036527">
    <property type="entry name" value="SCP2_sterol-bd_dom_sf"/>
</dbReference>
<evidence type="ECO:0000259" key="1">
    <source>
        <dbReference type="Pfam" id="PF02036"/>
    </source>
</evidence>
<proteinExistence type="predicted"/>
<sequence length="134" mass="15643">MSHAADDDIEAFFDRVARFGYEPRLERTSGTMRFEIFDDQRADQETDHWLVTFSRGHLDASRGQHPADTVIRIDRATFRDLITGRANMVENWLRNRVQAFGAPTLLFQFWLIPGLFPGPPDADHPRDFVRRARR</sequence>
<dbReference type="SUPFAM" id="SSF55718">
    <property type="entry name" value="SCP-like"/>
    <property type="match status" value="1"/>
</dbReference>
<evidence type="ECO:0000313" key="3">
    <source>
        <dbReference type="Proteomes" id="UP000277671"/>
    </source>
</evidence>
<name>A0A495JSI9_9ACTN</name>
<dbReference type="OrthoDB" id="3392429at2"/>
<reference evidence="2 3" key="1">
    <citation type="submission" date="2018-10" db="EMBL/GenBank/DDBJ databases">
        <title>Sequencing the genomes of 1000 actinobacteria strains.</title>
        <authorList>
            <person name="Klenk H.-P."/>
        </authorList>
    </citation>
    <scope>NUCLEOTIDE SEQUENCE [LARGE SCALE GENOMIC DNA]</scope>
    <source>
        <strain evidence="2 3">DSM 45175</strain>
    </source>
</reference>
<gene>
    <name evidence="2" type="ORF">BDK92_6242</name>
</gene>
<evidence type="ECO:0000313" key="2">
    <source>
        <dbReference type="EMBL" id="RKR91821.1"/>
    </source>
</evidence>
<accession>A0A495JSI9</accession>
<comment type="caution">
    <text evidence="2">The sequence shown here is derived from an EMBL/GenBank/DDBJ whole genome shotgun (WGS) entry which is preliminary data.</text>
</comment>
<keyword evidence="3" id="KW-1185">Reference proteome</keyword>
<protein>
    <submittedName>
        <fullName evidence="2">SCP-2 sterol transfer family protein</fullName>
    </submittedName>
</protein>
<dbReference type="EMBL" id="RBKT01000001">
    <property type="protein sequence ID" value="RKR91821.1"/>
    <property type="molecule type" value="Genomic_DNA"/>
</dbReference>